<dbReference type="InterPro" id="IPR011683">
    <property type="entry name" value="Glyco_hydro_53"/>
</dbReference>
<keyword evidence="2 4" id="KW-0378">Hydrolase</keyword>
<proteinExistence type="inferred from homology"/>
<keyword evidence="6" id="KW-1185">Reference proteome</keyword>
<dbReference type="InterPro" id="IPR017853">
    <property type="entry name" value="GH"/>
</dbReference>
<evidence type="ECO:0000256" key="4">
    <source>
        <dbReference type="RuleBase" id="RU361192"/>
    </source>
</evidence>
<evidence type="ECO:0000313" key="5">
    <source>
        <dbReference type="EMBL" id="QAY68027.1"/>
    </source>
</evidence>
<comment type="similarity">
    <text evidence="1 4">Belongs to the glycosyl hydrolase 53 family.</text>
</comment>
<dbReference type="SUPFAM" id="SSF51445">
    <property type="entry name" value="(Trans)glycosidases"/>
    <property type="match status" value="1"/>
</dbReference>
<dbReference type="KEGG" id="pprt:ET464_18250"/>
<dbReference type="GO" id="GO:0031218">
    <property type="term" value="F:arabinogalactan endo-1,4-beta-galactosidase activity"/>
    <property type="evidence" value="ECO:0007669"/>
    <property type="project" value="UniProtKB-EC"/>
</dbReference>
<organism evidence="5 6">
    <name type="scientific">Paenibacillus protaetiae</name>
    <dbReference type="NCBI Taxonomy" id="2509456"/>
    <lineage>
        <taxon>Bacteria</taxon>
        <taxon>Bacillati</taxon>
        <taxon>Bacillota</taxon>
        <taxon>Bacilli</taxon>
        <taxon>Bacillales</taxon>
        <taxon>Paenibacillaceae</taxon>
        <taxon>Paenibacillus</taxon>
    </lineage>
</organism>
<dbReference type="Proteomes" id="UP000293568">
    <property type="component" value="Chromosome"/>
</dbReference>
<dbReference type="OrthoDB" id="9768786at2"/>
<dbReference type="Gene3D" id="3.20.20.80">
    <property type="entry name" value="Glycosidases"/>
    <property type="match status" value="1"/>
</dbReference>
<dbReference type="PANTHER" id="PTHR34983">
    <property type="entry name" value="ARABINOGALACTAN ENDO-BETA-1,4-GALACTANASE A"/>
    <property type="match status" value="1"/>
</dbReference>
<dbReference type="EMBL" id="CP035492">
    <property type="protein sequence ID" value="QAY68027.1"/>
    <property type="molecule type" value="Genomic_DNA"/>
</dbReference>
<gene>
    <name evidence="5" type="ORF">ET464_18250</name>
</gene>
<reference evidence="5 6" key="1">
    <citation type="submission" date="2019-01" db="EMBL/GenBank/DDBJ databases">
        <title>Genome sequencing of strain FW100M-2.</title>
        <authorList>
            <person name="Heo J."/>
            <person name="Kim S.-J."/>
            <person name="Kim J.-S."/>
            <person name="Hong S.-B."/>
            <person name="Kwon S.-W."/>
        </authorList>
    </citation>
    <scope>NUCLEOTIDE SEQUENCE [LARGE SCALE GENOMIC DNA]</scope>
    <source>
        <strain evidence="5 6">FW100M-2</strain>
    </source>
</reference>
<name>A0A4P6F4C4_9BACL</name>
<evidence type="ECO:0000256" key="1">
    <source>
        <dbReference type="ARBA" id="ARBA00010687"/>
    </source>
</evidence>
<dbReference type="GO" id="GO:0045490">
    <property type="term" value="P:pectin catabolic process"/>
    <property type="evidence" value="ECO:0007669"/>
    <property type="project" value="TreeGrafter"/>
</dbReference>
<evidence type="ECO:0000313" key="6">
    <source>
        <dbReference type="Proteomes" id="UP000293568"/>
    </source>
</evidence>
<dbReference type="AlphaFoldDB" id="A0A4P6F4C4"/>
<dbReference type="GO" id="GO:0015926">
    <property type="term" value="F:glucosidase activity"/>
    <property type="evidence" value="ECO:0007669"/>
    <property type="project" value="InterPro"/>
</dbReference>
<dbReference type="Pfam" id="PF07745">
    <property type="entry name" value="Glyco_hydro_53"/>
    <property type="match status" value="1"/>
</dbReference>
<protein>
    <recommendedName>
        <fullName evidence="4">Arabinogalactan endo-beta-1,4-galactanase</fullName>
        <ecNumber evidence="4">3.2.1.89</ecNumber>
    </recommendedName>
</protein>
<keyword evidence="3 4" id="KW-0326">Glycosidase</keyword>
<evidence type="ECO:0000256" key="2">
    <source>
        <dbReference type="ARBA" id="ARBA00022801"/>
    </source>
</evidence>
<comment type="catalytic activity">
    <reaction evidence="4">
        <text>The enzyme specifically hydrolyzes (1-&gt;4)-beta-D-galactosidic linkages in type I arabinogalactans.</text>
        <dbReference type="EC" id="3.2.1.89"/>
    </reaction>
</comment>
<accession>A0A4P6F4C4</accession>
<dbReference type="PANTHER" id="PTHR34983:SF2">
    <property type="entry name" value="ENDO-BETA-1,4-GALACTANASE"/>
    <property type="match status" value="1"/>
</dbReference>
<dbReference type="EC" id="3.2.1.89" evidence="4"/>
<evidence type="ECO:0000256" key="3">
    <source>
        <dbReference type="ARBA" id="ARBA00023295"/>
    </source>
</evidence>
<dbReference type="RefSeq" id="WP_129443404.1">
    <property type="nucleotide sequence ID" value="NZ_CP035492.1"/>
</dbReference>
<sequence length="345" mass="38460">MANRFIAGMDVSFLDEIEQAGGLFYENGIAENCLAIMKGNGVNAIRLRIWNDPPGGMCNLARTAAIAKRVKAQGMSLLLDFHYSDVWADPAHQTKPAAWQHLSFEELGEAVYSYTKGTLEALRAEGALPDMVQVGNEITPGMLWDEGKVDGELNTDSQWSKFASLVQQGIQAVRDTDTSIAVMIHIDRGGDNPSSRSFYDRFEQLGVEFDVIGLSYYPWWHGTLDQLRANLHDLALRYGKPILVVETAYPWTLDGEGKQFIVASEQQLHAGYPASPEGQEQFLADLIRLIKETPGGKGIGFYYWEPCWIPVKKEWSVGHANNWSNLTLFDFEGRKLQGLSLLVNA</sequence>